<evidence type="ECO:0000256" key="12">
    <source>
        <dbReference type="ARBA" id="ARBA00023033"/>
    </source>
</evidence>
<comment type="subcellular location">
    <subcellularLocation>
        <location evidence="3">Melanosome membrane</location>
        <topology evidence="3">Single-pass type I membrane protein</topology>
    </subcellularLocation>
</comment>
<keyword evidence="15" id="KW-1015">Disulfide bond</keyword>
<keyword evidence="9" id="KW-1133">Transmembrane helix</keyword>
<dbReference type="PANTHER" id="PTHR11474:SF3">
    <property type="entry name" value="5,6-DIHYDROXYINDOLE-2-CARBOXYLIC ACID OXIDASE"/>
    <property type="match status" value="1"/>
</dbReference>
<comment type="cofactor">
    <cofactor evidence="2">
        <name>Cu(2+)</name>
        <dbReference type="ChEBI" id="CHEBI:29036"/>
    </cofactor>
</comment>
<evidence type="ECO:0000256" key="5">
    <source>
        <dbReference type="ARBA" id="ARBA00022692"/>
    </source>
</evidence>
<dbReference type="GeneTree" id="ENSGT00940000155804"/>
<dbReference type="InterPro" id="IPR002227">
    <property type="entry name" value="Tyrosinase_Cu-bd"/>
</dbReference>
<dbReference type="GO" id="GO:0033162">
    <property type="term" value="C:melanosome membrane"/>
    <property type="evidence" value="ECO:0007669"/>
    <property type="project" value="UniProtKB-SubCell"/>
</dbReference>
<name>A0A8C4QZ32_EPTBU</name>
<evidence type="ECO:0000256" key="19">
    <source>
        <dbReference type="ARBA" id="ARBA00041445"/>
    </source>
</evidence>
<evidence type="ECO:0000256" key="4">
    <source>
        <dbReference type="ARBA" id="ARBA00009928"/>
    </source>
</evidence>
<comment type="catalytic activity">
    <reaction evidence="20">
        <text>2 5,6-dihydroxyindole-2-carboxylate + O2 = 2 indole-5,6-quinone-2-carboxylate + 2 H2O</text>
        <dbReference type="Rhea" id="RHEA:68388"/>
        <dbReference type="ChEBI" id="CHEBI:15377"/>
        <dbReference type="ChEBI" id="CHEBI:15379"/>
        <dbReference type="ChEBI" id="CHEBI:16875"/>
        <dbReference type="ChEBI" id="CHEBI:177869"/>
    </reaction>
    <physiologicalReaction direction="left-to-right" evidence="20">
        <dbReference type="Rhea" id="RHEA:68389"/>
    </physiologicalReaction>
</comment>
<evidence type="ECO:0000256" key="11">
    <source>
        <dbReference type="ARBA" id="ARBA00023008"/>
    </source>
</evidence>
<evidence type="ECO:0000313" key="24">
    <source>
        <dbReference type="Ensembl" id="ENSEBUP00000022609.1"/>
    </source>
</evidence>
<evidence type="ECO:0000256" key="18">
    <source>
        <dbReference type="ARBA" id="ARBA00040647"/>
    </source>
</evidence>
<dbReference type="Pfam" id="PF00264">
    <property type="entry name" value="Tyrosinase"/>
    <property type="match status" value="1"/>
</dbReference>
<evidence type="ECO:0000259" key="22">
    <source>
        <dbReference type="PROSITE" id="PS00497"/>
    </source>
</evidence>
<dbReference type="SUPFAM" id="SSF48056">
    <property type="entry name" value="Di-copper centre-containing domain"/>
    <property type="match status" value="1"/>
</dbReference>
<dbReference type="GO" id="GO:0032438">
    <property type="term" value="P:melanosome organization"/>
    <property type="evidence" value="ECO:0007669"/>
    <property type="project" value="TreeGrafter"/>
</dbReference>
<dbReference type="GO" id="GO:0004497">
    <property type="term" value="F:monooxygenase activity"/>
    <property type="evidence" value="ECO:0007669"/>
    <property type="project" value="UniProtKB-KW"/>
</dbReference>
<dbReference type="PROSITE" id="PS00497">
    <property type="entry name" value="TYROSINASE_1"/>
    <property type="match status" value="1"/>
</dbReference>
<dbReference type="OMA" id="RNTCDIC"/>
<keyword evidence="16" id="KW-0325">Glycoprotein</keyword>
<evidence type="ECO:0000256" key="21">
    <source>
        <dbReference type="SAM" id="SignalP"/>
    </source>
</evidence>
<keyword evidence="13" id="KW-0470">Melanin biosynthesis</keyword>
<keyword evidence="7 21" id="KW-0732">Signal</keyword>
<dbReference type="InterPro" id="IPR008922">
    <property type="entry name" value="Di-copper_centre_dom_sf"/>
</dbReference>
<evidence type="ECO:0000256" key="17">
    <source>
        <dbReference type="ARBA" id="ARBA00037907"/>
    </source>
</evidence>
<feature type="domain" description="Tyrosinase copper-binding" evidence="22">
    <location>
        <begin position="210"/>
        <end position="227"/>
    </location>
</feature>
<evidence type="ECO:0000256" key="3">
    <source>
        <dbReference type="ARBA" id="ARBA00004573"/>
    </source>
</evidence>
<sequence length="509" mass="57189">MMRSDLLPSLMLLLLRATRGQFPRECTTLETLRSAECCPAHPTGRPGDRCGDTLGRGTCQPLLVDMLPHGPPFSLDAQDERALWPVQSFFNRSCVCAPQYWGARCDLCKWGRTGPACLDRAQPLTRRNMLALTSEERSRVVAAIDLSKRAIHPDIVIATQRRESILGPDGQTPQFEDVTVYNLFVWTHYYSVMPTYVGNGTTVGGVDFSHEGPAFLTWHRFHLLQLERDIQTMLGDPNFALPFWDFTSGQGCDLCMDDLFGAQHPSDREALSPLSVFSRWRVVCEDVASYNSLGTICNNTEGGPIRRNPGGNVGRPMVMNLPEPDDVRQCLSTERFDTPPFYSTSDDSFRNALEGYAEPNGHYNSSVRTLHNLAHLYLNGTASQTHISPNDPLFVLLHTFTDAIFDEWLRIHNPNTSEFPAEDAPIGHNQAFYMVPFWPPVRNVDMFVTAPENLGYKYEVIWPGTPPFIFGIAWIGSLRSPLHTSLQRLMSQICTVVMTDTNHNTNISF</sequence>
<dbReference type="PROSITE" id="PS00498">
    <property type="entry name" value="TYROSINASE_2"/>
    <property type="match status" value="1"/>
</dbReference>
<evidence type="ECO:0000256" key="14">
    <source>
        <dbReference type="ARBA" id="ARBA00023136"/>
    </source>
</evidence>
<dbReference type="PRINTS" id="PR00092">
    <property type="entry name" value="TYROSINASE"/>
</dbReference>
<dbReference type="InterPro" id="IPR050316">
    <property type="entry name" value="Tyrosinase/Hemocyanin"/>
</dbReference>
<keyword evidence="12" id="KW-0503">Monooxygenase</keyword>
<comment type="cofactor">
    <cofactor evidence="1">
        <name>Zn(2+)</name>
        <dbReference type="ChEBI" id="CHEBI:29105"/>
    </cofactor>
</comment>
<evidence type="ECO:0000256" key="16">
    <source>
        <dbReference type="ARBA" id="ARBA00023180"/>
    </source>
</evidence>
<evidence type="ECO:0000256" key="9">
    <source>
        <dbReference type="ARBA" id="ARBA00022989"/>
    </source>
</evidence>
<evidence type="ECO:0000259" key="23">
    <source>
        <dbReference type="PROSITE" id="PS00498"/>
    </source>
</evidence>
<organism evidence="24 25">
    <name type="scientific">Eptatretus burgeri</name>
    <name type="common">Inshore hagfish</name>
    <dbReference type="NCBI Taxonomy" id="7764"/>
    <lineage>
        <taxon>Eukaryota</taxon>
        <taxon>Metazoa</taxon>
        <taxon>Chordata</taxon>
        <taxon>Craniata</taxon>
        <taxon>Vertebrata</taxon>
        <taxon>Cyclostomata</taxon>
        <taxon>Myxini</taxon>
        <taxon>Myxiniformes</taxon>
        <taxon>Myxinidae</taxon>
        <taxon>Eptatretinae</taxon>
        <taxon>Eptatretus</taxon>
    </lineage>
</organism>
<protein>
    <recommendedName>
        <fullName evidence="18">5,6-dihydroxyindole-2-carboxylic acid oxidase</fullName>
    </recommendedName>
    <alternativeName>
        <fullName evidence="19">Tyrosinase-related protein 1</fullName>
    </alternativeName>
</protein>
<evidence type="ECO:0000256" key="8">
    <source>
        <dbReference type="ARBA" id="ARBA00022833"/>
    </source>
</evidence>
<reference evidence="24" key="1">
    <citation type="submission" date="2025-08" db="UniProtKB">
        <authorList>
            <consortium name="Ensembl"/>
        </authorList>
    </citation>
    <scope>IDENTIFICATION</scope>
</reference>
<dbReference type="PANTHER" id="PTHR11474">
    <property type="entry name" value="TYROSINASE FAMILY MEMBER"/>
    <property type="match status" value="1"/>
</dbReference>
<evidence type="ECO:0000256" key="7">
    <source>
        <dbReference type="ARBA" id="ARBA00022729"/>
    </source>
</evidence>
<comment type="similarity">
    <text evidence="4">Belongs to the tyrosinase family.</text>
</comment>
<evidence type="ECO:0000313" key="25">
    <source>
        <dbReference type="Proteomes" id="UP000694388"/>
    </source>
</evidence>
<keyword evidence="10" id="KW-0560">Oxidoreductase</keyword>
<keyword evidence="6" id="KW-0479">Metal-binding</keyword>
<keyword evidence="8" id="KW-0862">Zinc</keyword>
<evidence type="ECO:0000256" key="2">
    <source>
        <dbReference type="ARBA" id="ARBA00001973"/>
    </source>
</evidence>
<evidence type="ECO:0000256" key="15">
    <source>
        <dbReference type="ARBA" id="ARBA00023157"/>
    </source>
</evidence>
<reference evidence="24" key="2">
    <citation type="submission" date="2025-09" db="UniProtKB">
        <authorList>
            <consortium name="Ensembl"/>
        </authorList>
    </citation>
    <scope>IDENTIFICATION</scope>
</reference>
<evidence type="ECO:0000256" key="6">
    <source>
        <dbReference type="ARBA" id="ARBA00022723"/>
    </source>
</evidence>
<feature type="signal peptide" evidence="21">
    <location>
        <begin position="1"/>
        <end position="20"/>
    </location>
</feature>
<evidence type="ECO:0000256" key="13">
    <source>
        <dbReference type="ARBA" id="ARBA00023101"/>
    </source>
</evidence>
<comment type="pathway">
    <text evidence="17">Pigment biosynthesis; melanin biosynthesis.</text>
</comment>
<evidence type="ECO:0000256" key="10">
    <source>
        <dbReference type="ARBA" id="ARBA00023002"/>
    </source>
</evidence>
<dbReference type="Gene3D" id="1.10.1280.10">
    <property type="entry name" value="Di-copper center containing domain from catechol oxidase"/>
    <property type="match status" value="1"/>
</dbReference>
<dbReference type="Proteomes" id="UP000694388">
    <property type="component" value="Unplaced"/>
</dbReference>
<dbReference type="GO" id="GO:0046872">
    <property type="term" value="F:metal ion binding"/>
    <property type="evidence" value="ECO:0007669"/>
    <property type="project" value="UniProtKB-KW"/>
</dbReference>
<evidence type="ECO:0000256" key="1">
    <source>
        <dbReference type="ARBA" id="ARBA00001947"/>
    </source>
</evidence>
<dbReference type="GO" id="GO:0030318">
    <property type="term" value="P:melanocyte differentiation"/>
    <property type="evidence" value="ECO:0007669"/>
    <property type="project" value="TreeGrafter"/>
</dbReference>
<keyword evidence="5" id="KW-0812">Transmembrane</keyword>
<evidence type="ECO:0000256" key="20">
    <source>
        <dbReference type="ARBA" id="ARBA00047408"/>
    </source>
</evidence>
<feature type="chain" id="PRO_5034528636" description="5,6-dihydroxyindole-2-carboxylic acid oxidase" evidence="21">
    <location>
        <begin position="21"/>
        <end position="509"/>
    </location>
</feature>
<keyword evidence="11" id="KW-0186">Copper</keyword>
<keyword evidence="25" id="KW-1185">Reference proteome</keyword>
<accession>A0A8C4QZ32</accession>
<dbReference type="Ensembl" id="ENSEBUT00000023185.1">
    <property type="protein sequence ID" value="ENSEBUP00000022609.1"/>
    <property type="gene ID" value="ENSEBUG00000013919.1"/>
</dbReference>
<proteinExistence type="inferred from homology"/>
<dbReference type="AlphaFoldDB" id="A0A8C4QZ32"/>
<feature type="domain" description="Tyrosinase copper-binding" evidence="23">
    <location>
        <begin position="391"/>
        <end position="402"/>
    </location>
</feature>
<dbReference type="GO" id="GO:0042438">
    <property type="term" value="P:melanin biosynthetic process"/>
    <property type="evidence" value="ECO:0007669"/>
    <property type="project" value="UniProtKB-KW"/>
</dbReference>
<keyword evidence="14" id="KW-0472">Membrane</keyword>